<dbReference type="SUPFAM" id="SSF52374">
    <property type="entry name" value="Nucleotidylyl transferase"/>
    <property type="match status" value="1"/>
</dbReference>
<comment type="pathway">
    <text evidence="3 15">Cofactor biosynthesis; FMN biosynthesis; FMN from riboflavin (ATP route): step 1/1.</text>
</comment>
<dbReference type="NCBIfam" id="NF004160">
    <property type="entry name" value="PRK05627.1-3"/>
    <property type="match status" value="1"/>
</dbReference>
<keyword evidence="7 15" id="KW-0548">Nucleotidyltransferase</keyword>
<dbReference type="InterPro" id="IPR023465">
    <property type="entry name" value="Riboflavin_kinase_dom_sf"/>
</dbReference>
<proteinExistence type="inferred from homology"/>
<dbReference type="GO" id="GO:0016301">
    <property type="term" value="F:kinase activity"/>
    <property type="evidence" value="ECO:0007669"/>
    <property type="project" value="UniProtKB-KW"/>
</dbReference>
<keyword evidence="8 15" id="KW-0547">Nucleotide-binding</keyword>
<evidence type="ECO:0000259" key="16">
    <source>
        <dbReference type="SMART" id="SM00904"/>
    </source>
</evidence>
<evidence type="ECO:0000256" key="2">
    <source>
        <dbReference type="ARBA" id="ARBA00004726"/>
    </source>
</evidence>
<evidence type="ECO:0000256" key="14">
    <source>
        <dbReference type="ARBA" id="ARBA00049494"/>
    </source>
</evidence>
<evidence type="ECO:0000256" key="7">
    <source>
        <dbReference type="ARBA" id="ARBA00022695"/>
    </source>
</evidence>
<dbReference type="SUPFAM" id="SSF82114">
    <property type="entry name" value="Riboflavin kinase-like"/>
    <property type="match status" value="1"/>
</dbReference>
<keyword evidence="6 15" id="KW-0808">Transferase</keyword>
<sequence>MTVGMELIRGFKHFRPEHRGCVATIGAFDGVHLGHQAVLRQLIAKGKEMGLPSTVVLFEPLPREFFSPNDAPARLMSFHEKFHALRDLGIDRVLRIRFTPGFRDMTAMAFIHKLFVEGLGVKYIVVGDDLRFGRNRSGDFDLLRKVGKRDGFDVVDTATLQFSGERVSSTRIREVLAEADFALAERLLGRPYSISGRVIVGQQLGRTIGTPTANVELHRLRAPLSGVFAVEVYGAADGMCPGVANVGVRPTIGDLSKAILEVHLLNFNQNIYGRKIRVVFRKKLRDEVKFDGLDALQAQIALDVEQARTFFDL</sequence>
<dbReference type="EC" id="2.7.1.26" evidence="15"/>
<reference evidence="18" key="1">
    <citation type="journal article" date="2019" name="Int. J. Syst. Evol. Microbiol.">
        <title>The Global Catalogue of Microorganisms (GCM) 10K type strain sequencing project: providing services to taxonomists for standard genome sequencing and annotation.</title>
        <authorList>
            <consortium name="The Broad Institute Genomics Platform"/>
            <consortium name="The Broad Institute Genome Sequencing Center for Infectious Disease"/>
            <person name="Wu L."/>
            <person name="Ma J."/>
        </authorList>
    </citation>
    <scope>NUCLEOTIDE SEQUENCE [LARGE SCALE GENOMIC DNA]</scope>
    <source>
        <strain evidence="18">JCM 17304</strain>
    </source>
</reference>
<dbReference type="Gene3D" id="3.40.50.620">
    <property type="entry name" value="HUPs"/>
    <property type="match status" value="1"/>
</dbReference>
<dbReference type="PANTHER" id="PTHR22749:SF6">
    <property type="entry name" value="RIBOFLAVIN KINASE"/>
    <property type="match status" value="1"/>
</dbReference>
<dbReference type="InterPro" id="IPR015864">
    <property type="entry name" value="FAD_synthase"/>
</dbReference>
<dbReference type="EMBL" id="BAABDM010000008">
    <property type="protein sequence ID" value="GAA4103477.1"/>
    <property type="molecule type" value="Genomic_DNA"/>
</dbReference>
<evidence type="ECO:0000256" key="11">
    <source>
        <dbReference type="ARBA" id="ARBA00022840"/>
    </source>
</evidence>
<evidence type="ECO:0000256" key="9">
    <source>
        <dbReference type="ARBA" id="ARBA00022777"/>
    </source>
</evidence>
<evidence type="ECO:0000313" key="18">
    <source>
        <dbReference type="Proteomes" id="UP001500392"/>
    </source>
</evidence>
<comment type="catalytic activity">
    <reaction evidence="14 15">
        <text>FMN + ATP + H(+) = FAD + diphosphate</text>
        <dbReference type="Rhea" id="RHEA:17237"/>
        <dbReference type="ChEBI" id="CHEBI:15378"/>
        <dbReference type="ChEBI" id="CHEBI:30616"/>
        <dbReference type="ChEBI" id="CHEBI:33019"/>
        <dbReference type="ChEBI" id="CHEBI:57692"/>
        <dbReference type="ChEBI" id="CHEBI:58210"/>
        <dbReference type="EC" id="2.7.7.2"/>
    </reaction>
</comment>
<dbReference type="NCBIfam" id="NF004159">
    <property type="entry name" value="PRK05627.1-2"/>
    <property type="match status" value="1"/>
</dbReference>
<dbReference type="Proteomes" id="UP001500392">
    <property type="component" value="Unassembled WGS sequence"/>
</dbReference>
<dbReference type="NCBIfam" id="TIGR00083">
    <property type="entry name" value="ribF"/>
    <property type="match status" value="1"/>
</dbReference>
<comment type="pathway">
    <text evidence="2 15">Cofactor biosynthesis; FAD biosynthesis; FAD from FMN: step 1/1.</text>
</comment>
<evidence type="ECO:0000256" key="1">
    <source>
        <dbReference type="ARBA" id="ARBA00002121"/>
    </source>
</evidence>
<dbReference type="Pfam" id="PF06574">
    <property type="entry name" value="FAD_syn"/>
    <property type="match status" value="1"/>
</dbReference>
<keyword evidence="9 15" id="KW-0418">Kinase</keyword>
<keyword evidence="10 15" id="KW-0274">FAD</keyword>
<dbReference type="InterPro" id="IPR015865">
    <property type="entry name" value="Riboflavin_kinase_bac/euk"/>
</dbReference>
<evidence type="ECO:0000256" key="13">
    <source>
        <dbReference type="ARBA" id="ARBA00047880"/>
    </source>
</evidence>
<evidence type="ECO:0000256" key="12">
    <source>
        <dbReference type="ARBA" id="ARBA00023268"/>
    </source>
</evidence>
<keyword evidence="4 15" id="KW-0285">Flavoprotein</keyword>
<evidence type="ECO:0000256" key="8">
    <source>
        <dbReference type="ARBA" id="ARBA00022741"/>
    </source>
</evidence>
<protein>
    <recommendedName>
        <fullName evidence="15">Riboflavin biosynthesis protein</fullName>
    </recommendedName>
    <domain>
        <recommendedName>
            <fullName evidence="15">Riboflavin kinase</fullName>
            <ecNumber evidence="15">2.7.1.26</ecNumber>
        </recommendedName>
        <alternativeName>
            <fullName evidence="15">Flavokinase</fullName>
        </alternativeName>
    </domain>
    <domain>
        <recommendedName>
            <fullName evidence="15">FMN adenylyltransferase</fullName>
            <ecNumber evidence="15">2.7.7.2</ecNumber>
        </recommendedName>
        <alternativeName>
            <fullName evidence="15">FAD pyrophosphorylase</fullName>
        </alternativeName>
        <alternativeName>
            <fullName evidence="15">FAD synthase</fullName>
        </alternativeName>
    </domain>
</protein>
<dbReference type="InterPro" id="IPR002606">
    <property type="entry name" value="Riboflavin_kinase_bac"/>
</dbReference>
<keyword evidence="5 15" id="KW-0288">FMN</keyword>
<dbReference type="NCBIfam" id="NF004162">
    <property type="entry name" value="PRK05627.1-5"/>
    <property type="match status" value="1"/>
</dbReference>
<accession>A0ABP7X2Z9</accession>
<dbReference type="SMART" id="SM00904">
    <property type="entry name" value="Flavokinase"/>
    <property type="match status" value="1"/>
</dbReference>
<evidence type="ECO:0000256" key="4">
    <source>
        <dbReference type="ARBA" id="ARBA00022630"/>
    </source>
</evidence>
<dbReference type="PIRSF" id="PIRSF004491">
    <property type="entry name" value="FAD_Synth"/>
    <property type="match status" value="1"/>
</dbReference>
<dbReference type="Gene3D" id="2.40.30.30">
    <property type="entry name" value="Riboflavin kinase-like"/>
    <property type="match status" value="1"/>
</dbReference>
<dbReference type="PANTHER" id="PTHR22749">
    <property type="entry name" value="RIBOFLAVIN KINASE/FMN ADENYLYLTRANSFERASE"/>
    <property type="match status" value="1"/>
</dbReference>
<organism evidence="17 18">
    <name type="scientific">Zhongshania borealis</name>
    <dbReference type="NCBI Taxonomy" id="889488"/>
    <lineage>
        <taxon>Bacteria</taxon>
        <taxon>Pseudomonadati</taxon>
        <taxon>Pseudomonadota</taxon>
        <taxon>Gammaproteobacteria</taxon>
        <taxon>Cellvibrionales</taxon>
        <taxon>Spongiibacteraceae</taxon>
        <taxon>Zhongshania</taxon>
    </lineage>
</organism>
<dbReference type="CDD" id="cd02064">
    <property type="entry name" value="FAD_synthetase_N"/>
    <property type="match status" value="1"/>
</dbReference>
<keyword evidence="18" id="KW-1185">Reference proteome</keyword>
<dbReference type="InterPro" id="IPR023468">
    <property type="entry name" value="Riboflavin_kinase"/>
</dbReference>
<feature type="domain" description="Riboflavin kinase" evidence="16">
    <location>
        <begin position="187"/>
        <end position="312"/>
    </location>
</feature>
<evidence type="ECO:0000256" key="6">
    <source>
        <dbReference type="ARBA" id="ARBA00022679"/>
    </source>
</evidence>
<evidence type="ECO:0000256" key="15">
    <source>
        <dbReference type="PIRNR" id="PIRNR004491"/>
    </source>
</evidence>
<comment type="function">
    <text evidence="1">Catalyzes the phosphorylation of riboflavin to FMN followed by the adenylation of FMN to FAD.</text>
</comment>
<dbReference type="NCBIfam" id="NF004163">
    <property type="entry name" value="PRK05627.1-6"/>
    <property type="match status" value="1"/>
</dbReference>
<evidence type="ECO:0000256" key="3">
    <source>
        <dbReference type="ARBA" id="ARBA00005201"/>
    </source>
</evidence>
<comment type="catalytic activity">
    <reaction evidence="13 15">
        <text>riboflavin + ATP = FMN + ADP + H(+)</text>
        <dbReference type="Rhea" id="RHEA:14357"/>
        <dbReference type="ChEBI" id="CHEBI:15378"/>
        <dbReference type="ChEBI" id="CHEBI:30616"/>
        <dbReference type="ChEBI" id="CHEBI:57986"/>
        <dbReference type="ChEBI" id="CHEBI:58210"/>
        <dbReference type="ChEBI" id="CHEBI:456216"/>
        <dbReference type="EC" id="2.7.1.26"/>
    </reaction>
</comment>
<dbReference type="EC" id="2.7.7.2" evidence="15"/>
<evidence type="ECO:0000313" key="17">
    <source>
        <dbReference type="EMBL" id="GAA4103477.1"/>
    </source>
</evidence>
<comment type="similarity">
    <text evidence="15">Belongs to the ribF family.</text>
</comment>
<evidence type="ECO:0000256" key="5">
    <source>
        <dbReference type="ARBA" id="ARBA00022643"/>
    </source>
</evidence>
<keyword evidence="11 15" id="KW-0067">ATP-binding</keyword>
<evidence type="ECO:0000256" key="10">
    <source>
        <dbReference type="ARBA" id="ARBA00022827"/>
    </source>
</evidence>
<keyword evidence="12" id="KW-0511">Multifunctional enzyme</keyword>
<dbReference type="InterPro" id="IPR014729">
    <property type="entry name" value="Rossmann-like_a/b/a_fold"/>
</dbReference>
<comment type="caution">
    <text evidence="17">The sequence shown here is derived from an EMBL/GenBank/DDBJ whole genome shotgun (WGS) entry which is preliminary data.</text>
</comment>
<dbReference type="Pfam" id="PF01687">
    <property type="entry name" value="Flavokinase"/>
    <property type="match status" value="1"/>
</dbReference>
<name>A0ABP7X2Z9_9GAMM</name>
<gene>
    <name evidence="17" type="primary">ribF</name>
    <name evidence="17" type="ORF">GCM10022414_31820</name>
</gene>